<protein>
    <submittedName>
        <fullName evidence="3">Germination protein YpeB</fullName>
    </submittedName>
</protein>
<keyword evidence="4" id="KW-1185">Reference proteome</keyword>
<dbReference type="RefSeq" id="WP_112333473.1">
    <property type="nucleotide sequence ID" value="NZ_JBKYJQ010000003.1"/>
</dbReference>
<dbReference type="AlphaFoldDB" id="A0A328UF67"/>
<dbReference type="Pfam" id="PF14620">
    <property type="entry name" value="YPEB_PepSY1-2"/>
    <property type="match status" value="1"/>
</dbReference>
<dbReference type="EMBL" id="QLYR01000011">
    <property type="protein sequence ID" value="RAQ22562.1"/>
    <property type="molecule type" value="Genomic_DNA"/>
</dbReference>
<reference evidence="3 4" key="1">
    <citation type="submission" date="2018-06" db="EMBL/GenBank/DDBJ databases">
        <title>Noncontiguous genome sequence of Ruminococcaceae bacterium ASD2818.</title>
        <authorList>
            <person name="Chaplin A.V."/>
            <person name="Sokolova S.R."/>
            <person name="Kochetkova T.O."/>
            <person name="Goltsov A.Y."/>
            <person name="Trofimov D.Y."/>
            <person name="Efimov B.A."/>
        </authorList>
    </citation>
    <scope>NUCLEOTIDE SEQUENCE [LARGE SCALE GENOMIC DNA]</scope>
    <source>
        <strain evidence="3 4">ASD2818</strain>
    </source>
</reference>
<feature type="domain" description="Sporulation protein YpeB PepSY1 and PepSY2" evidence="1">
    <location>
        <begin position="167"/>
        <end position="350"/>
    </location>
</feature>
<name>A0A328UF67_9FIRM</name>
<comment type="caution">
    <text evidence="3">The sequence shown here is derived from an EMBL/GenBank/DDBJ whole genome shotgun (WGS) entry which is preliminary data.</text>
</comment>
<proteinExistence type="predicted"/>
<dbReference type="InterPro" id="IPR014239">
    <property type="entry name" value="YpeB_PepSY1-2"/>
</dbReference>
<dbReference type="InterPro" id="IPR048402">
    <property type="entry name" value="YpeB_N"/>
</dbReference>
<dbReference type="GO" id="GO:0009847">
    <property type="term" value="P:spore germination"/>
    <property type="evidence" value="ECO:0007669"/>
    <property type="project" value="InterPro"/>
</dbReference>
<dbReference type="Proteomes" id="UP000249377">
    <property type="component" value="Unassembled WGS sequence"/>
</dbReference>
<organism evidence="3 4">
    <name type="scientific">Hydrogeniiclostridium mannosilyticum</name>
    <dbReference type="NCBI Taxonomy" id="2764322"/>
    <lineage>
        <taxon>Bacteria</taxon>
        <taxon>Bacillati</taxon>
        <taxon>Bacillota</taxon>
        <taxon>Clostridia</taxon>
        <taxon>Eubacteriales</taxon>
        <taxon>Acutalibacteraceae</taxon>
        <taxon>Hydrogeniiclostridium</taxon>
    </lineage>
</organism>
<gene>
    <name evidence="3" type="ORF">DPQ25_12285</name>
</gene>
<accession>A0A328UF67</accession>
<evidence type="ECO:0000313" key="3">
    <source>
        <dbReference type="EMBL" id="RAQ22562.1"/>
    </source>
</evidence>
<sequence length="429" mass="47400">MEKIVKQRKWRTLIFILLITAIIALGSTTFTGYAQAARYRTSLEYNYQRAITDLNDCVSSIESTLNKGIYANTATQQSGLAAKLMRETSMAKASLAVLPVDDESLTNVSKFIAQTGDFAMALSAKVSAGGSISEEELEQLRSLEEYAKSLRGNLTYSAPNFDEDSLKSNFKDISDDFSDYPSLIYDGPFSDHIMERESVFLKDQQETGKKQAREKAAGFLELNSSDLQDETDSAGNLPTYNFSGEGLRISISKAGGYAVSFIKDRVVESAELGYEEASQAARAFMEQRGLADMQESYYVINDNICTINYAYAKDGVLYYPDLIKISVALDNGEVVEYNASGYLMNHTERKPQAPAFSLEQAQKQVSPLLKVEKGGLALIPTPGLNEVLTYEFHCTGENGDRVLVYINASTGYEEQILIIVESDEGILVR</sequence>
<evidence type="ECO:0000259" key="1">
    <source>
        <dbReference type="Pfam" id="PF14620"/>
    </source>
</evidence>
<evidence type="ECO:0000313" key="4">
    <source>
        <dbReference type="Proteomes" id="UP000249377"/>
    </source>
</evidence>
<dbReference type="Pfam" id="PF20769">
    <property type="entry name" value="YPEB_N"/>
    <property type="match status" value="1"/>
</dbReference>
<feature type="domain" description="Sporulation protein YpeB N-terminal" evidence="2">
    <location>
        <begin position="36"/>
        <end position="155"/>
    </location>
</feature>
<evidence type="ECO:0000259" key="2">
    <source>
        <dbReference type="Pfam" id="PF20769"/>
    </source>
</evidence>